<accession>F4SCT7</accession>
<keyword evidence="3" id="KW-1185">Reference proteome</keyword>
<dbReference type="EMBL" id="GL883221">
    <property type="protein sequence ID" value="EGF97541.1"/>
    <property type="molecule type" value="Genomic_DNA"/>
</dbReference>
<dbReference type="InParanoid" id="F4SCT7"/>
<gene>
    <name evidence="2" type="ORF">MELLADRAFT_69921</name>
</gene>
<dbReference type="AlphaFoldDB" id="F4SCT7"/>
<dbReference type="HOGENOM" id="CLU_983807_0_0_1"/>
<organism evidence="3">
    <name type="scientific">Melampsora larici-populina (strain 98AG31 / pathotype 3-4-7)</name>
    <name type="common">Poplar leaf rust fungus</name>
    <dbReference type="NCBI Taxonomy" id="747676"/>
    <lineage>
        <taxon>Eukaryota</taxon>
        <taxon>Fungi</taxon>
        <taxon>Dikarya</taxon>
        <taxon>Basidiomycota</taxon>
        <taxon>Pucciniomycotina</taxon>
        <taxon>Pucciniomycetes</taxon>
        <taxon>Pucciniales</taxon>
        <taxon>Melampsoraceae</taxon>
        <taxon>Melampsora</taxon>
    </lineage>
</organism>
<evidence type="ECO:0000256" key="1">
    <source>
        <dbReference type="SAM" id="MobiDB-lite"/>
    </source>
</evidence>
<dbReference type="Proteomes" id="UP000001072">
    <property type="component" value="Unassembled WGS sequence"/>
</dbReference>
<dbReference type="KEGG" id="mlr:MELLADRAFT_69921"/>
<feature type="compositionally biased region" description="Basic and acidic residues" evidence="1">
    <location>
        <begin position="117"/>
        <end position="128"/>
    </location>
</feature>
<evidence type="ECO:0008006" key="4">
    <source>
        <dbReference type="Google" id="ProtNLM"/>
    </source>
</evidence>
<protein>
    <recommendedName>
        <fullName evidence="4">Ubiquitin-like domain-containing protein</fullName>
    </recommendedName>
</protein>
<proteinExistence type="predicted"/>
<feature type="region of interest" description="Disordered" evidence="1">
    <location>
        <begin position="105"/>
        <end position="128"/>
    </location>
</feature>
<dbReference type="OrthoDB" id="2504528at2759"/>
<dbReference type="GeneID" id="18931363"/>
<dbReference type="RefSeq" id="XP_007419195.1">
    <property type="nucleotide sequence ID" value="XM_007419133.1"/>
</dbReference>
<evidence type="ECO:0000313" key="3">
    <source>
        <dbReference type="Proteomes" id="UP000001072"/>
    </source>
</evidence>
<dbReference type="VEuPathDB" id="FungiDB:MELLADRAFT_69921"/>
<sequence length="283" mass="31991">MAPDPISNNIVFKYGDRMILTEAPRSLHAAQRDVRELFKLETTDVIEFFLRVPDHGLAELSKSSWRNLQYGSVIEMTTTLHEKHGSLSLPDNALMRSDFETHSNRSSWTDKTAVDPIEPHDSELEHPEQTSGADFFEVLTDPMTSVQVELPSEKGLVETLEVKLRRSQGFQVLFGDLSYKLCVPTEHLQLWLNRGRKLKRISPTKSVEDLGIIDGDKIRVRIRIISTPKISSPKSSEFPITWTEGFLKPTFAFPMLNGSCLPKSPAFGRSERICNRSPALSPK</sequence>
<reference evidence="3" key="1">
    <citation type="journal article" date="2011" name="Proc. Natl. Acad. Sci. U.S.A.">
        <title>Obligate biotrophy features unraveled by the genomic analysis of rust fungi.</title>
        <authorList>
            <person name="Duplessis S."/>
            <person name="Cuomo C.A."/>
            <person name="Lin Y.-C."/>
            <person name="Aerts A."/>
            <person name="Tisserant E."/>
            <person name="Veneault-Fourrey C."/>
            <person name="Joly D.L."/>
            <person name="Hacquard S."/>
            <person name="Amselem J."/>
            <person name="Cantarel B.L."/>
            <person name="Chiu R."/>
            <person name="Coutinho P.M."/>
            <person name="Feau N."/>
            <person name="Field M."/>
            <person name="Frey P."/>
            <person name="Gelhaye E."/>
            <person name="Goldberg J."/>
            <person name="Grabherr M.G."/>
            <person name="Kodira C.D."/>
            <person name="Kohler A."/>
            <person name="Kuees U."/>
            <person name="Lindquist E.A."/>
            <person name="Lucas S.M."/>
            <person name="Mago R."/>
            <person name="Mauceli E."/>
            <person name="Morin E."/>
            <person name="Murat C."/>
            <person name="Pangilinan J.L."/>
            <person name="Park R."/>
            <person name="Pearson M."/>
            <person name="Quesneville H."/>
            <person name="Rouhier N."/>
            <person name="Sakthikumar S."/>
            <person name="Salamov A.A."/>
            <person name="Schmutz J."/>
            <person name="Selles B."/>
            <person name="Shapiro H."/>
            <person name="Tanguay P."/>
            <person name="Tuskan G.A."/>
            <person name="Henrissat B."/>
            <person name="Van de Peer Y."/>
            <person name="Rouze P."/>
            <person name="Ellis J.G."/>
            <person name="Dodds P.N."/>
            <person name="Schein J.E."/>
            <person name="Zhong S."/>
            <person name="Hamelin R.C."/>
            <person name="Grigoriev I.V."/>
            <person name="Szabo L.J."/>
            <person name="Martin F."/>
        </authorList>
    </citation>
    <scope>NUCLEOTIDE SEQUENCE [LARGE SCALE GENOMIC DNA]</scope>
    <source>
        <strain evidence="3">98AG31 / pathotype 3-4-7</strain>
    </source>
</reference>
<evidence type="ECO:0000313" key="2">
    <source>
        <dbReference type="EMBL" id="EGF97541.1"/>
    </source>
</evidence>
<name>F4SCT7_MELLP</name>